<comment type="caution">
    <text evidence="18">The sequence shown here is derived from an EMBL/GenBank/DDBJ whole genome shotgun (WGS) entry which is preliminary data.</text>
</comment>
<feature type="transmembrane region" description="Helical" evidence="17">
    <location>
        <begin position="124"/>
        <end position="142"/>
    </location>
</feature>
<dbReference type="PIRSF" id="PIRSF015665">
    <property type="entry name" value="CHOPT"/>
    <property type="match status" value="1"/>
</dbReference>
<gene>
    <name evidence="18" type="ORF">OXX778_LOCUS2231</name>
</gene>
<evidence type="ECO:0000256" key="15">
    <source>
        <dbReference type="RuleBase" id="RU003750"/>
    </source>
</evidence>
<keyword evidence="6 17" id="KW-0472">Membrane</keyword>
<feature type="transmembrane region" description="Helical" evidence="17">
    <location>
        <begin position="320"/>
        <end position="341"/>
    </location>
</feature>
<dbReference type="InterPro" id="IPR043130">
    <property type="entry name" value="CDP-OH_PTrfase_TM_dom"/>
</dbReference>
<dbReference type="PANTHER" id="PTHR10414">
    <property type="entry name" value="ETHANOLAMINEPHOSPHOTRANSFERASE"/>
    <property type="match status" value="1"/>
</dbReference>
<evidence type="ECO:0000256" key="9">
    <source>
        <dbReference type="ARBA" id="ARBA00036100"/>
    </source>
</evidence>
<feature type="transmembrane region" description="Helical" evidence="17">
    <location>
        <begin position="296"/>
        <end position="314"/>
    </location>
</feature>
<dbReference type="GO" id="GO:0004142">
    <property type="term" value="F:diacylglycerol cholinephosphotransferase activity"/>
    <property type="evidence" value="ECO:0007669"/>
    <property type="project" value="UniProtKB-EC"/>
</dbReference>
<name>A0A813MIJ2_9BILA</name>
<dbReference type="AlphaFoldDB" id="A0A813MIJ2"/>
<keyword evidence="4 17" id="KW-0812">Transmembrane</keyword>
<evidence type="ECO:0000256" key="1">
    <source>
        <dbReference type="ARBA" id="ARBA00004141"/>
    </source>
</evidence>
<keyword evidence="5 17" id="KW-1133">Transmembrane helix</keyword>
<keyword evidence="19" id="KW-1185">Reference proteome</keyword>
<feature type="transmembrane region" description="Helical" evidence="17">
    <location>
        <begin position="353"/>
        <end position="375"/>
    </location>
</feature>
<evidence type="ECO:0000313" key="19">
    <source>
        <dbReference type="Proteomes" id="UP000663879"/>
    </source>
</evidence>
<feature type="transmembrane region" description="Helical" evidence="17">
    <location>
        <begin position="228"/>
        <end position="246"/>
    </location>
</feature>
<feature type="region of interest" description="Disordered" evidence="16">
    <location>
        <begin position="1"/>
        <end position="20"/>
    </location>
</feature>
<accession>A0A813MIJ2</accession>
<evidence type="ECO:0000256" key="14">
    <source>
        <dbReference type="ARBA" id="ARBA00048570"/>
    </source>
</evidence>
<keyword evidence="7" id="KW-0443">Lipid metabolism</keyword>
<comment type="subcellular location">
    <subcellularLocation>
        <location evidence="1">Membrane</location>
        <topology evidence="1">Multi-pass membrane protein</topology>
    </subcellularLocation>
</comment>
<keyword evidence="7" id="KW-0444">Lipid biosynthesis</keyword>
<evidence type="ECO:0000256" key="16">
    <source>
        <dbReference type="SAM" id="MobiDB-lite"/>
    </source>
</evidence>
<dbReference type="GO" id="GO:0005794">
    <property type="term" value="C:Golgi apparatus"/>
    <property type="evidence" value="ECO:0007669"/>
    <property type="project" value="TreeGrafter"/>
</dbReference>
<dbReference type="PANTHER" id="PTHR10414:SF37">
    <property type="entry name" value="BB IN A BOXCAR, ISOFORM C"/>
    <property type="match status" value="1"/>
</dbReference>
<comment type="pathway">
    <text evidence="12">Phospholipid metabolism; phosphatidylcholine biosynthesis; phosphatidylcholine from phosphocholine: step 2/2.</text>
</comment>
<comment type="catalytic activity">
    <reaction evidence="10">
        <text>1,2-dioctanoyl-sn-glycerol + CDP-choline = 1,2-dioctanoyl-sn-glycero-3-phosphocholine + CMP + H(+)</text>
        <dbReference type="Rhea" id="RHEA:54232"/>
        <dbReference type="ChEBI" id="CHEBI:15378"/>
        <dbReference type="ChEBI" id="CHEBI:58779"/>
        <dbReference type="ChEBI" id="CHEBI:60377"/>
        <dbReference type="ChEBI" id="CHEBI:76979"/>
        <dbReference type="ChEBI" id="CHEBI:78228"/>
    </reaction>
    <physiologicalReaction direction="left-to-right" evidence="10">
        <dbReference type="Rhea" id="RHEA:54233"/>
    </physiologicalReaction>
</comment>
<evidence type="ECO:0000256" key="17">
    <source>
        <dbReference type="SAM" id="Phobius"/>
    </source>
</evidence>
<evidence type="ECO:0000256" key="4">
    <source>
        <dbReference type="ARBA" id="ARBA00022692"/>
    </source>
</evidence>
<evidence type="ECO:0000256" key="10">
    <source>
        <dbReference type="ARBA" id="ARBA00036651"/>
    </source>
</evidence>
<evidence type="ECO:0000256" key="8">
    <source>
        <dbReference type="ARBA" id="ARBA00023264"/>
    </source>
</evidence>
<evidence type="ECO:0000256" key="3">
    <source>
        <dbReference type="ARBA" id="ARBA00022679"/>
    </source>
</evidence>
<dbReference type="EC" id="2.7.8.2" evidence="13"/>
<dbReference type="FunFam" id="1.20.120.1760:FF:000002">
    <property type="entry name" value="Choline/ethanolamine phosphotransferase 1"/>
    <property type="match status" value="1"/>
</dbReference>
<evidence type="ECO:0000313" key="18">
    <source>
        <dbReference type="EMBL" id="CAF0722032.1"/>
    </source>
</evidence>
<proteinExistence type="inferred from homology"/>
<feature type="transmembrane region" description="Helical" evidence="17">
    <location>
        <begin position="97"/>
        <end position="118"/>
    </location>
</feature>
<dbReference type="Pfam" id="PF01066">
    <property type="entry name" value="CDP-OH_P_transf"/>
    <property type="match status" value="1"/>
</dbReference>
<comment type="similarity">
    <text evidence="2 15">Belongs to the CDP-alcohol phosphatidyltransferase class-I family.</text>
</comment>
<evidence type="ECO:0000256" key="13">
    <source>
        <dbReference type="ARBA" id="ARBA00038987"/>
    </source>
</evidence>
<dbReference type="PROSITE" id="PS00379">
    <property type="entry name" value="CDP_ALCOHOL_P_TRANSF"/>
    <property type="match status" value="1"/>
</dbReference>
<evidence type="ECO:0000256" key="11">
    <source>
        <dbReference type="ARBA" id="ARBA00036890"/>
    </source>
</evidence>
<dbReference type="GO" id="GO:0006646">
    <property type="term" value="P:phosphatidylethanolamine biosynthetic process"/>
    <property type="evidence" value="ECO:0007669"/>
    <property type="project" value="TreeGrafter"/>
</dbReference>
<dbReference type="Gene3D" id="1.20.120.1760">
    <property type="match status" value="1"/>
</dbReference>
<dbReference type="GO" id="GO:0005789">
    <property type="term" value="C:endoplasmic reticulum membrane"/>
    <property type="evidence" value="ECO:0007669"/>
    <property type="project" value="TreeGrafter"/>
</dbReference>
<dbReference type="EMBL" id="CAJNOC010000168">
    <property type="protein sequence ID" value="CAF0722032.1"/>
    <property type="molecule type" value="Genomic_DNA"/>
</dbReference>
<feature type="compositionally biased region" description="Polar residues" evidence="16">
    <location>
        <begin position="1"/>
        <end position="15"/>
    </location>
</feature>
<feature type="transmembrane region" description="Helical" evidence="17">
    <location>
        <begin position="258"/>
        <end position="276"/>
    </location>
</feature>
<dbReference type="OrthoDB" id="196717at2759"/>
<dbReference type="InterPro" id="IPR014472">
    <property type="entry name" value="CHOPT"/>
</dbReference>
<comment type="catalytic activity">
    <reaction evidence="11">
        <text>1-hexadecanoyl-2-(9Z-octadecenoyl)-sn-glycerol + CDP-choline = 1-hexadecanoyl-2-(9Z-octadecenoyl)-sn-glycero-3-phosphocholine + CMP + H(+)</text>
        <dbReference type="Rhea" id="RHEA:54244"/>
        <dbReference type="ChEBI" id="CHEBI:15378"/>
        <dbReference type="ChEBI" id="CHEBI:58779"/>
        <dbReference type="ChEBI" id="CHEBI:60377"/>
        <dbReference type="ChEBI" id="CHEBI:73001"/>
        <dbReference type="ChEBI" id="CHEBI:75466"/>
    </reaction>
    <physiologicalReaction direction="left-to-right" evidence="11">
        <dbReference type="Rhea" id="RHEA:54245"/>
    </physiologicalReaction>
</comment>
<feature type="transmembrane region" description="Helical" evidence="17">
    <location>
        <begin position="189"/>
        <end position="207"/>
    </location>
</feature>
<evidence type="ECO:0000256" key="7">
    <source>
        <dbReference type="ARBA" id="ARBA00023209"/>
    </source>
</evidence>
<sequence length="428" mass="48436">MSSRPTMTRPGYNQLNRDRNEPRNFLDNIKMNPKFRNAENKVKETLNDMPAILTDLQLKNLDNHKYSCVGNTFLDPIFQPFWRWLVEQIPMNIAPNLLTIIGLIVNVITSTILMLYSPNANEELPRWAVFLCALGLFIYQSLDAIDGKQARRTNSSTPLGELFDHGCDAISTVFVAIAFTVGLQFGEDPWTMFSMVFLAMGAFYTAHWQTYVTGSLKFGTIDVTEAQCTIYLIYLFNSFFGNSIWFYKLPVLNFELRYMPVVVATFGSVSSIFSNINTISKGGKGKNGSSVADSSIVFPVFPLMLFIFLGFSIANKSETIYLDNICLYLLAFGIVWSKITIKLIIAHMTKGEIFLLDSCLIGPILLLLNQYFSYIIPELPVLYFCLVIATADLIKYCSKVCYQICTHMNIYLFKITPPSQPNITSKSH</sequence>
<dbReference type="GO" id="GO:0004307">
    <property type="term" value="F:ethanolaminephosphotransferase activity"/>
    <property type="evidence" value="ECO:0007669"/>
    <property type="project" value="TreeGrafter"/>
</dbReference>
<evidence type="ECO:0000256" key="12">
    <source>
        <dbReference type="ARBA" id="ARBA00037890"/>
    </source>
</evidence>
<comment type="catalytic activity">
    <reaction evidence="9">
        <text>1-hexadecanoyl-2-(4Z,7Z,10Z,13Z,16Z,19Z-docosahexaenoyl)-sn-glycerol + CDP-choline = 1-hexadecanoyl-2-(4Z,7Z,10Z,13Z,16Z,19Z-docosahexaenoyl)-sn-glycero-3-phosphocholine + CMP + H(+)</text>
        <dbReference type="Rhea" id="RHEA:54332"/>
        <dbReference type="ChEBI" id="CHEBI:15378"/>
        <dbReference type="ChEBI" id="CHEBI:58779"/>
        <dbReference type="ChEBI" id="CHEBI:60377"/>
        <dbReference type="ChEBI" id="CHEBI:74963"/>
        <dbReference type="ChEBI" id="CHEBI:82949"/>
    </reaction>
    <physiologicalReaction direction="left-to-right" evidence="9">
        <dbReference type="Rhea" id="RHEA:54333"/>
    </physiologicalReaction>
</comment>
<comment type="catalytic activity">
    <reaction evidence="14">
        <text>CDP-choline + a 1,2-diacyl-sn-glycerol = a 1,2-diacyl-sn-glycero-3-phosphocholine + CMP + H(+)</text>
        <dbReference type="Rhea" id="RHEA:32939"/>
        <dbReference type="ChEBI" id="CHEBI:15378"/>
        <dbReference type="ChEBI" id="CHEBI:17815"/>
        <dbReference type="ChEBI" id="CHEBI:57643"/>
        <dbReference type="ChEBI" id="CHEBI:58779"/>
        <dbReference type="ChEBI" id="CHEBI:60377"/>
        <dbReference type="EC" id="2.7.8.2"/>
    </reaction>
    <physiologicalReaction direction="left-to-right" evidence="14">
        <dbReference type="Rhea" id="RHEA:32940"/>
    </physiologicalReaction>
</comment>
<reference evidence="18" key="1">
    <citation type="submission" date="2021-02" db="EMBL/GenBank/DDBJ databases">
        <authorList>
            <person name="Nowell W R."/>
        </authorList>
    </citation>
    <scope>NUCLEOTIDE SEQUENCE</scope>
    <source>
        <strain evidence="18">Ploen Becks lab</strain>
    </source>
</reference>
<dbReference type="Proteomes" id="UP000663879">
    <property type="component" value="Unassembled WGS sequence"/>
</dbReference>
<evidence type="ECO:0000256" key="2">
    <source>
        <dbReference type="ARBA" id="ARBA00010441"/>
    </source>
</evidence>
<keyword evidence="7" id="KW-0594">Phospholipid biosynthesis</keyword>
<evidence type="ECO:0000256" key="5">
    <source>
        <dbReference type="ARBA" id="ARBA00022989"/>
    </source>
</evidence>
<evidence type="ECO:0000256" key="6">
    <source>
        <dbReference type="ARBA" id="ARBA00023136"/>
    </source>
</evidence>
<organism evidence="18 19">
    <name type="scientific">Brachionus calyciflorus</name>
    <dbReference type="NCBI Taxonomy" id="104777"/>
    <lineage>
        <taxon>Eukaryota</taxon>
        <taxon>Metazoa</taxon>
        <taxon>Spiralia</taxon>
        <taxon>Gnathifera</taxon>
        <taxon>Rotifera</taxon>
        <taxon>Eurotatoria</taxon>
        <taxon>Monogononta</taxon>
        <taxon>Pseudotrocha</taxon>
        <taxon>Ploima</taxon>
        <taxon>Brachionidae</taxon>
        <taxon>Brachionus</taxon>
    </lineage>
</organism>
<dbReference type="InterPro" id="IPR048254">
    <property type="entry name" value="CDP_ALCOHOL_P_TRANSF_CS"/>
</dbReference>
<dbReference type="InterPro" id="IPR000462">
    <property type="entry name" value="CDP-OH_P_trans"/>
</dbReference>
<keyword evidence="3 15" id="KW-0808">Transferase</keyword>
<protein>
    <recommendedName>
        <fullName evidence="13">diacylglycerol cholinephosphotransferase</fullName>
        <ecNumber evidence="13">2.7.8.2</ecNumber>
    </recommendedName>
</protein>
<keyword evidence="8" id="KW-1208">Phospholipid metabolism</keyword>